<dbReference type="InParanoid" id="A0A084R2E3"/>
<dbReference type="HOGENOM" id="CLU_660855_0_0_1"/>
<feature type="compositionally biased region" description="Polar residues" evidence="1">
    <location>
        <begin position="399"/>
        <end position="416"/>
    </location>
</feature>
<gene>
    <name evidence="2" type="ORF">S40285_09930</name>
</gene>
<feature type="region of interest" description="Disordered" evidence="1">
    <location>
        <begin position="377"/>
        <end position="416"/>
    </location>
</feature>
<feature type="compositionally biased region" description="Pro residues" evidence="1">
    <location>
        <begin position="34"/>
        <end position="46"/>
    </location>
</feature>
<keyword evidence="3" id="KW-1185">Reference proteome</keyword>
<protein>
    <submittedName>
        <fullName evidence="2">Uncharacterized protein</fullName>
    </submittedName>
</protein>
<name>A0A084R2E3_STAC4</name>
<dbReference type="OrthoDB" id="10330807at2759"/>
<evidence type="ECO:0000256" key="1">
    <source>
        <dbReference type="SAM" id="MobiDB-lite"/>
    </source>
</evidence>
<proteinExistence type="predicted"/>
<evidence type="ECO:0000313" key="3">
    <source>
        <dbReference type="Proteomes" id="UP000028524"/>
    </source>
</evidence>
<reference evidence="2 3" key="1">
    <citation type="journal article" date="2014" name="BMC Genomics">
        <title>Comparative genome sequencing reveals chemotype-specific gene clusters in the toxigenic black mold Stachybotrys.</title>
        <authorList>
            <person name="Semeiks J."/>
            <person name="Borek D."/>
            <person name="Otwinowski Z."/>
            <person name="Grishin N.V."/>
        </authorList>
    </citation>
    <scope>NUCLEOTIDE SEQUENCE [LARGE SCALE GENOMIC DNA]</scope>
    <source>
        <strain evidence="2 3">IBT 40285</strain>
    </source>
</reference>
<feature type="region of interest" description="Disordered" evidence="1">
    <location>
        <begin position="13"/>
        <end position="48"/>
    </location>
</feature>
<evidence type="ECO:0000313" key="2">
    <source>
        <dbReference type="EMBL" id="KFA70378.1"/>
    </source>
</evidence>
<sequence>MAARANHGWYSNAPAWAQSDGAADSTVQLENHPPSRPPPAEGPFPSPTKSLWNRVSFNPLSEGSKVTVRLDKAAFCYWTSLHSKAPEEQGMLSMFLRVGFYNPKPGQPSKPSDFSFRMLDSFISKISGSEKKDITAYMGSAKITFDDDIGFWTALEYLTHLQDEAFSSSADATIHFVSGSTRSTASQDGLGLVFTTKELARVWTDTPLSLGSGRQVSKGSFSDICMIPGASFEQGVGYRKFVEYSQERDIDICQGIIGHGSYRIPYTSETSFRLAITDLARLLARSPPWKRCSELPPVEIRPLVSSQKSKTLNTLSPSRMAQDQEAFEGGLADGQRDGWNSDGMYQVAGFPEVRAQWADDQRGGWNFNGIYRVIKSPEAQARQADGTSVPGVRTRDTESTWTPRQPNRRTGFSQTN</sequence>
<dbReference type="Proteomes" id="UP000028524">
    <property type="component" value="Unassembled WGS sequence"/>
</dbReference>
<dbReference type="EMBL" id="KL659203">
    <property type="protein sequence ID" value="KFA70378.1"/>
    <property type="molecule type" value="Genomic_DNA"/>
</dbReference>
<organism evidence="2 3">
    <name type="scientific">Stachybotrys chlorohalonatus (strain IBT 40285)</name>
    <dbReference type="NCBI Taxonomy" id="1283841"/>
    <lineage>
        <taxon>Eukaryota</taxon>
        <taxon>Fungi</taxon>
        <taxon>Dikarya</taxon>
        <taxon>Ascomycota</taxon>
        <taxon>Pezizomycotina</taxon>
        <taxon>Sordariomycetes</taxon>
        <taxon>Hypocreomycetidae</taxon>
        <taxon>Hypocreales</taxon>
        <taxon>Stachybotryaceae</taxon>
        <taxon>Stachybotrys</taxon>
    </lineage>
</organism>
<dbReference type="AlphaFoldDB" id="A0A084R2E3"/>
<accession>A0A084R2E3</accession>